<comment type="cofactor">
    <cofactor evidence="1 5">
        <name>FAD</name>
        <dbReference type="ChEBI" id="CHEBI:57692"/>
    </cofactor>
</comment>
<accession>A0A3W0L0G9</accession>
<dbReference type="Pfam" id="PF02770">
    <property type="entry name" value="Acyl-CoA_dh_M"/>
    <property type="match status" value="1"/>
</dbReference>
<evidence type="ECO:0000256" key="2">
    <source>
        <dbReference type="ARBA" id="ARBA00009347"/>
    </source>
</evidence>
<evidence type="ECO:0000256" key="4">
    <source>
        <dbReference type="ARBA" id="ARBA00022827"/>
    </source>
</evidence>
<feature type="domain" description="Adaptive response protein AidB N-terminal" evidence="8">
    <location>
        <begin position="10"/>
        <end position="167"/>
    </location>
</feature>
<dbReference type="SUPFAM" id="SSF56645">
    <property type="entry name" value="Acyl-CoA dehydrogenase NM domain-like"/>
    <property type="match status" value="1"/>
</dbReference>
<dbReference type="InterPro" id="IPR041504">
    <property type="entry name" value="AidB_N"/>
</dbReference>
<dbReference type="EMBL" id="DAASNP010000037">
    <property type="protein sequence ID" value="HAE6247581.1"/>
    <property type="molecule type" value="Genomic_DNA"/>
</dbReference>
<dbReference type="InterPro" id="IPR006089">
    <property type="entry name" value="Acyl-CoA_DH_CS"/>
</dbReference>
<dbReference type="InterPro" id="IPR052904">
    <property type="entry name" value="Acyl-CoA_dehydrogenase-like"/>
</dbReference>
<dbReference type="GO" id="GO:0008470">
    <property type="term" value="F:3-methylbutanoyl-CoA dehydrogenase activity"/>
    <property type="evidence" value="ECO:0007669"/>
    <property type="project" value="UniProtKB-EC"/>
</dbReference>
<organism evidence="9">
    <name type="scientific">Salmonella enteritidis</name>
    <dbReference type="NCBI Taxonomy" id="149539"/>
    <lineage>
        <taxon>Bacteria</taxon>
        <taxon>Pseudomonadati</taxon>
        <taxon>Pseudomonadota</taxon>
        <taxon>Gammaproteobacteria</taxon>
        <taxon>Enterobacterales</taxon>
        <taxon>Enterobacteriaceae</taxon>
        <taxon>Salmonella</taxon>
    </lineage>
</organism>
<comment type="caution">
    <text evidence="9">The sequence shown here is derived from an EMBL/GenBank/DDBJ whole genome shotgun (WGS) entry which is preliminary data.</text>
</comment>
<dbReference type="CDD" id="cd01154">
    <property type="entry name" value="AidB"/>
    <property type="match status" value="1"/>
</dbReference>
<dbReference type="SUPFAM" id="SSF47203">
    <property type="entry name" value="Acyl-CoA dehydrogenase C-terminal domain-like"/>
    <property type="match status" value="1"/>
</dbReference>
<dbReference type="PROSITE" id="PS00072">
    <property type="entry name" value="ACYL_COA_DH_1"/>
    <property type="match status" value="1"/>
</dbReference>
<dbReference type="AlphaFoldDB" id="A0A3W0L0G9"/>
<evidence type="ECO:0000256" key="1">
    <source>
        <dbReference type="ARBA" id="ARBA00001974"/>
    </source>
</evidence>
<dbReference type="PROSITE" id="PS00073">
    <property type="entry name" value="ACYL_COA_DH_2"/>
    <property type="match status" value="1"/>
</dbReference>
<evidence type="ECO:0000259" key="8">
    <source>
        <dbReference type="Pfam" id="PF18158"/>
    </source>
</evidence>
<proteinExistence type="inferred from homology"/>
<dbReference type="NCBIfam" id="NF008594">
    <property type="entry name" value="PRK11561.1"/>
    <property type="match status" value="1"/>
</dbReference>
<keyword evidence="4 5" id="KW-0274">FAD</keyword>
<reference evidence="9" key="2">
    <citation type="submission" date="2018-07" db="EMBL/GenBank/DDBJ databases">
        <authorList>
            <consortium name="NCBI Pathogen Detection Project"/>
        </authorList>
    </citation>
    <scope>NUCLEOTIDE SEQUENCE</scope>
    <source>
        <strain evidence="9">Salmonella enterica</strain>
    </source>
</reference>
<evidence type="ECO:0000313" key="9">
    <source>
        <dbReference type="EMBL" id="HAE6247581.1"/>
    </source>
</evidence>
<evidence type="ECO:0000259" key="7">
    <source>
        <dbReference type="Pfam" id="PF02770"/>
    </source>
</evidence>
<sequence>MSWQTHTVFNQPAPLNNSNLFLSDGALCEAVSREGAGWDSDLLASIGQQLGTAESLELGRLANAHPPELLRYDPQGQRLDDVRFHPAWHLLMQGLCANRVHNLAWEEEARAGSFVARAARFVLHAQVEAGTLCPVTMTFAATPLLLQMLPTTFHDWLAPLRRDRYDSHLLPGGQKRGLLIGMGMTEKQGGSDVLSNTTHAERLADDSYRLVGHKWFFSVPQSDAHLVLAQAKGGLSCFFVPRFLPDGQRNSVRLERLKDKLGNRSNASAEVEFQDAVGWRLGEEGEGIRHILKMGGMTRLDCALGSHGLMRRAFSVAIYHAHQRQAFGKPLIEQPLMRQTLSRMALCLEGQTALLFRLARAWEQRREAKEALWARLFTPAAKFAICKQGIPFVAEAMEVLGGMGYCEESELPRLYREMPVNSIWEGSGNIMCLDVLRVLTKQHGVYDVLSEAFAEVKGQDRHYDRAVRQLQQRLRKPDEAMGREITQQLFLLGCGAEMLRHASPPLAQAWCQMMLDTRGEMPLSAQVQNDLLLRATGGLR</sequence>
<dbReference type="Pfam" id="PF00441">
    <property type="entry name" value="Acyl-CoA_dh_1"/>
    <property type="match status" value="1"/>
</dbReference>
<dbReference type="RefSeq" id="WP_079896565.1">
    <property type="nucleotide sequence ID" value="NZ_CP019681.1"/>
</dbReference>
<feature type="domain" description="Acyl-CoA dehydrogenase/oxidase C-terminal" evidence="6">
    <location>
        <begin position="285"/>
        <end position="439"/>
    </location>
</feature>
<dbReference type="Gene3D" id="1.20.140.10">
    <property type="entry name" value="Butyryl-CoA Dehydrogenase, subunit A, domain 3"/>
    <property type="match status" value="1"/>
</dbReference>
<dbReference type="EC" id="1.3.8.4" evidence="9"/>
<dbReference type="InterPro" id="IPR036250">
    <property type="entry name" value="AcylCo_DH-like_C"/>
</dbReference>
<dbReference type="InterPro" id="IPR009100">
    <property type="entry name" value="AcylCoA_DH/oxidase_NM_dom_sf"/>
</dbReference>
<keyword evidence="3 5" id="KW-0285">Flavoprotein</keyword>
<gene>
    <name evidence="9" type="ORF">G4J13_003076</name>
</gene>
<dbReference type="InterPro" id="IPR009075">
    <property type="entry name" value="AcylCo_DH/oxidase_C"/>
</dbReference>
<feature type="domain" description="Acyl-CoA oxidase/dehydrogenase middle" evidence="7">
    <location>
        <begin position="182"/>
        <end position="275"/>
    </location>
</feature>
<dbReference type="InterPro" id="IPR034184">
    <property type="entry name" value="AidB"/>
</dbReference>
<dbReference type="Gene3D" id="6.10.250.600">
    <property type="match status" value="1"/>
</dbReference>
<evidence type="ECO:0000259" key="6">
    <source>
        <dbReference type="Pfam" id="PF00441"/>
    </source>
</evidence>
<dbReference type="InterPro" id="IPR006091">
    <property type="entry name" value="Acyl-CoA_Oxase/DH_mid-dom"/>
</dbReference>
<protein>
    <submittedName>
        <fullName evidence="9">Isovaleryl-CoA dehydrogenase</fullName>
        <ecNumber evidence="9">1.3.8.4</ecNumber>
    </submittedName>
</protein>
<dbReference type="PANTHER" id="PTHR42707:SF3">
    <property type="entry name" value="ACYL-COA DEHYDROGENASE AIDB-RELATED"/>
    <property type="match status" value="1"/>
</dbReference>
<dbReference type="Gene3D" id="2.40.110.20">
    <property type="match status" value="1"/>
</dbReference>
<dbReference type="Pfam" id="PF18158">
    <property type="entry name" value="AidB_N"/>
    <property type="match status" value="1"/>
</dbReference>
<evidence type="ECO:0000256" key="5">
    <source>
        <dbReference type="RuleBase" id="RU362125"/>
    </source>
</evidence>
<comment type="similarity">
    <text evidence="2 5">Belongs to the acyl-CoA dehydrogenase family.</text>
</comment>
<reference evidence="9" key="1">
    <citation type="journal article" date="2018" name="Genome Biol.">
        <title>SKESA: strategic k-mer extension for scrupulous assemblies.</title>
        <authorList>
            <person name="Souvorov A."/>
            <person name="Agarwala R."/>
            <person name="Lipman D.J."/>
        </authorList>
    </citation>
    <scope>NUCLEOTIDE SEQUENCE</scope>
    <source>
        <strain evidence="9">Salmonella enterica</strain>
    </source>
</reference>
<evidence type="ECO:0000256" key="3">
    <source>
        <dbReference type="ARBA" id="ARBA00022630"/>
    </source>
</evidence>
<dbReference type="PANTHER" id="PTHR42707">
    <property type="entry name" value="ACYL-COA DEHYDROGENASE"/>
    <property type="match status" value="1"/>
</dbReference>
<name>A0A3W0L0G9_SALEN</name>
<keyword evidence="5 9" id="KW-0560">Oxidoreductase</keyword>